<evidence type="ECO:0000313" key="3">
    <source>
        <dbReference type="EMBL" id="WOB09564.1"/>
    </source>
</evidence>
<feature type="region of interest" description="Disordered" evidence="1">
    <location>
        <begin position="29"/>
        <end position="48"/>
    </location>
</feature>
<proteinExistence type="predicted"/>
<sequence length="183" mass="20072">MKVLVSALAMAAAGMALPALAQTSPTPIDSAKPATAVTTRAPTATPSGSNGTWRLMASPYTIHYSRDPNHRPVWMLGFERERLDGLLWGACYFSNSFGQPSGMVYGGQRLYDFSPYPELFAQWTAGIMYGYKGEFQDKVPFNHRGFSPGVVLALGWQFTPRYSVQANILGNSAMMFQFSVDLP</sequence>
<feature type="chain" id="PRO_5045780760" evidence="2">
    <location>
        <begin position="22"/>
        <end position="183"/>
    </location>
</feature>
<dbReference type="EMBL" id="CP136336">
    <property type="protein sequence ID" value="WOB09564.1"/>
    <property type="molecule type" value="Genomic_DNA"/>
</dbReference>
<reference evidence="3 4" key="1">
    <citation type="submission" date="2023-10" db="EMBL/GenBank/DDBJ databases">
        <title>Bacteria for the degradation of biodegradable plastic PBAT(Polybutylene adipate terephthalate).</title>
        <authorList>
            <person name="Weon H.-Y."/>
            <person name="Yeon J."/>
        </authorList>
    </citation>
    <scope>NUCLEOTIDE SEQUENCE [LARGE SCALE GENOMIC DNA]</scope>
    <source>
        <strain evidence="3 4">SBD 7-3</strain>
    </source>
</reference>
<dbReference type="GO" id="GO:0005524">
    <property type="term" value="F:ATP binding"/>
    <property type="evidence" value="ECO:0007669"/>
    <property type="project" value="UniProtKB-KW"/>
</dbReference>
<evidence type="ECO:0000313" key="4">
    <source>
        <dbReference type="Proteomes" id="UP001303946"/>
    </source>
</evidence>
<dbReference type="RefSeq" id="WP_316702512.1">
    <property type="nucleotide sequence ID" value="NZ_CP136336.1"/>
</dbReference>
<feature type="signal peptide" evidence="2">
    <location>
        <begin position="1"/>
        <end position="21"/>
    </location>
</feature>
<evidence type="ECO:0000256" key="2">
    <source>
        <dbReference type="SAM" id="SignalP"/>
    </source>
</evidence>
<evidence type="ECO:0000256" key="1">
    <source>
        <dbReference type="SAM" id="MobiDB-lite"/>
    </source>
</evidence>
<keyword evidence="3" id="KW-0547">Nucleotide-binding</keyword>
<keyword evidence="2" id="KW-0732">Signal</keyword>
<name>A0ABZ0CX68_9BURK</name>
<dbReference type="Proteomes" id="UP001303946">
    <property type="component" value="Chromosome"/>
</dbReference>
<feature type="compositionally biased region" description="Low complexity" evidence="1">
    <location>
        <begin position="31"/>
        <end position="46"/>
    </location>
</feature>
<accession>A0ABZ0CX68</accession>
<protein>
    <submittedName>
        <fullName evidence="3">ABC transporter ATP-binding protein</fullName>
    </submittedName>
</protein>
<keyword evidence="4" id="KW-1185">Reference proteome</keyword>
<keyword evidence="3" id="KW-0067">ATP-binding</keyword>
<gene>
    <name evidence="3" type="ORF">RXV79_05750</name>
</gene>
<organism evidence="3 4">
    <name type="scientific">Piscinibacter gummiphilus</name>
    <dbReference type="NCBI Taxonomy" id="946333"/>
    <lineage>
        <taxon>Bacteria</taxon>
        <taxon>Pseudomonadati</taxon>
        <taxon>Pseudomonadota</taxon>
        <taxon>Betaproteobacteria</taxon>
        <taxon>Burkholderiales</taxon>
        <taxon>Sphaerotilaceae</taxon>
        <taxon>Piscinibacter</taxon>
    </lineage>
</organism>